<comment type="pathway">
    <text evidence="9">Amino-acid biosynthesis; L-arginine biosynthesis; L-ornithine and N-acetyl-L-glutamate from L-glutamate and N(2)-acetyl-L-ornithine (cyclic): step 1/1.</text>
</comment>
<accession>A0A517Y226</accession>
<dbReference type="EC" id="2.3.1.1" evidence="9"/>
<dbReference type="PANTHER" id="PTHR23100:SF0">
    <property type="entry name" value="ARGININE BIOSYNTHESIS BIFUNCTIONAL PROTEIN ARGJ, MITOCHONDRIAL"/>
    <property type="match status" value="1"/>
</dbReference>
<dbReference type="CDD" id="cd02152">
    <property type="entry name" value="OAT"/>
    <property type="match status" value="1"/>
</dbReference>
<comment type="subcellular location">
    <subcellularLocation>
        <location evidence="9">Cytoplasm</location>
    </subcellularLocation>
</comment>
<feature type="chain" id="PRO_5023501918" description="Arginine biosynthesis bifunctional protein ArgJ alpha chain" evidence="9">
    <location>
        <begin position="1"/>
        <end position="185"/>
    </location>
</feature>
<feature type="binding site" evidence="9">
    <location>
        <position position="186"/>
    </location>
    <ligand>
        <name>substrate</name>
    </ligand>
</feature>
<dbReference type="GO" id="GO:0006592">
    <property type="term" value="P:ornithine biosynthetic process"/>
    <property type="evidence" value="ECO:0007669"/>
    <property type="project" value="TreeGrafter"/>
</dbReference>
<dbReference type="GO" id="GO:0004042">
    <property type="term" value="F:L-glutamate N-acetyltransferase activity"/>
    <property type="evidence" value="ECO:0007669"/>
    <property type="project" value="UniProtKB-UniRule"/>
</dbReference>
<keyword evidence="11" id="KW-1185">Reference proteome</keyword>
<evidence type="ECO:0000256" key="3">
    <source>
        <dbReference type="ARBA" id="ARBA00022571"/>
    </source>
</evidence>
<proteinExistence type="inferred from homology"/>
<dbReference type="UniPathway" id="UPA00068">
    <property type="reaction ID" value="UER00106"/>
</dbReference>
<keyword evidence="5 9" id="KW-0808">Transferase</keyword>
<comment type="catalytic activity">
    <reaction evidence="9">
        <text>L-glutamate + acetyl-CoA = N-acetyl-L-glutamate + CoA + H(+)</text>
        <dbReference type="Rhea" id="RHEA:24292"/>
        <dbReference type="ChEBI" id="CHEBI:15378"/>
        <dbReference type="ChEBI" id="CHEBI:29985"/>
        <dbReference type="ChEBI" id="CHEBI:44337"/>
        <dbReference type="ChEBI" id="CHEBI:57287"/>
        <dbReference type="ChEBI" id="CHEBI:57288"/>
        <dbReference type="EC" id="2.3.1.1"/>
    </reaction>
</comment>
<evidence type="ECO:0000313" key="10">
    <source>
        <dbReference type="EMBL" id="QDU23812.1"/>
    </source>
</evidence>
<keyword evidence="9" id="KW-0511">Multifunctional enzyme</keyword>
<comment type="function">
    <text evidence="9">Catalyzes two activities which are involved in the cyclic version of arginine biosynthesis: the synthesis of N-acetylglutamate from glutamate and acetyl-CoA as the acetyl donor, and of ornithine by transacetylation between N(2)-acetylornithine and glutamate.</text>
</comment>
<protein>
    <recommendedName>
        <fullName evidence="9">Arginine biosynthesis bifunctional protein ArgJ</fullName>
    </recommendedName>
    <domain>
        <recommendedName>
            <fullName evidence="9">Glutamate N-acetyltransferase</fullName>
            <ecNumber evidence="9">2.3.1.35</ecNumber>
        </recommendedName>
        <alternativeName>
            <fullName evidence="9">Ornithine acetyltransferase</fullName>
            <shortName evidence="9">OATase</shortName>
        </alternativeName>
        <alternativeName>
            <fullName evidence="9">Ornithine transacetylase</fullName>
        </alternativeName>
    </domain>
    <domain>
        <recommendedName>
            <fullName evidence="9">Amino-acid acetyltransferase</fullName>
            <ecNumber evidence="9">2.3.1.1</ecNumber>
        </recommendedName>
        <alternativeName>
            <fullName evidence="9">N-acetylglutamate synthase</fullName>
            <shortName evidence="9">AGSase</shortName>
        </alternativeName>
    </domain>
    <component>
        <recommendedName>
            <fullName evidence="9">Arginine biosynthesis bifunctional protein ArgJ alpha chain</fullName>
        </recommendedName>
    </component>
    <component>
        <recommendedName>
            <fullName evidence="9">Arginine biosynthesis bifunctional protein ArgJ beta chain</fullName>
        </recommendedName>
    </component>
</protein>
<comment type="similarity">
    <text evidence="1 9">Belongs to the ArgJ family.</text>
</comment>
<comment type="pathway">
    <text evidence="9">Amino-acid biosynthesis; L-arginine biosynthesis; N(2)-acetyl-L-ornithine from L-glutamate: step 1/4.</text>
</comment>
<evidence type="ECO:0000313" key="11">
    <source>
        <dbReference type="Proteomes" id="UP000319576"/>
    </source>
</evidence>
<comment type="catalytic activity">
    <reaction evidence="8 9">
        <text>N(2)-acetyl-L-ornithine + L-glutamate = N-acetyl-L-glutamate + L-ornithine</text>
        <dbReference type="Rhea" id="RHEA:15349"/>
        <dbReference type="ChEBI" id="CHEBI:29985"/>
        <dbReference type="ChEBI" id="CHEBI:44337"/>
        <dbReference type="ChEBI" id="CHEBI:46911"/>
        <dbReference type="ChEBI" id="CHEBI:57805"/>
        <dbReference type="EC" id="2.3.1.35"/>
    </reaction>
</comment>
<dbReference type="InterPro" id="IPR016117">
    <property type="entry name" value="ArgJ-like_dom_sf"/>
</dbReference>
<feature type="binding site" evidence="9">
    <location>
        <position position="268"/>
    </location>
    <ligand>
        <name>substrate</name>
    </ligand>
</feature>
<sequence>MSDWHLARGFRYAGVVSGLRSEPNRRDIAVIVSDAPAAAAGVFTQNRVCAAPVHVSRERLPRADARAVVVCSGNANACTGEQGMADARRMTELVARDLGCQPEQVLVASTGVIGRPLPMPILEAGIPKAVVAAAPGRDALNDAAHAILTTDTGIKVATRVLELPGGAVTITGFAKGAAMIGPNLATMLGFVLTDAAVAPADLHAMLKGACETTFNCVSVEGHTSTNDTVFLLANGTGAPLAGHDLATFRDAVGGVCAELARKIAIDAEGANHLITIDVEGCRTDAEAKQIAKTVAESALVKTAVFGHDPNWGRVVSAAGYSGVTFDEKDLSLWMGDMLLYRAGTPLPFDAAAASGYLKHNRDVHFKLRLTHGPGRCTFHTCDLTYEYVKLNADYTT</sequence>
<feature type="site" description="Involved in the stabilization of negative charge on the oxyanion by the formation of the oxyanion hole" evidence="9">
    <location>
        <position position="110"/>
    </location>
</feature>
<keyword evidence="4 9" id="KW-0028">Amino-acid biosynthesis</keyword>
<feature type="site" description="Involved in the stabilization of negative charge on the oxyanion by the formation of the oxyanion hole" evidence="9">
    <location>
        <position position="111"/>
    </location>
</feature>
<evidence type="ECO:0000256" key="8">
    <source>
        <dbReference type="ARBA" id="ARBA00049439"/>
    </source>
</evidence>
<dbReference type="FunFam" id="3.10.20.340:FF:000001">
    <property type="entry name" value="Arginine biosynthesis bifunctional protein ArgJ, chloroplastic"/>
    <property type="match status" value="1"/>
</dbReference>
<evidence type="ECO:0000256" key="9">
    <source>
        <dbReference type="HAMAP-Rule" id="MF_01106"/>
    </source>
</evidence>
<keyword evidence="3 9" id="KW-0055">Arginine biosynthesis</keyword>
<dbReference type="InterPro" id="IPR042195">
    <property type="entry name" value="ArgJ_beta_C"/>
</dbReference>
<dbReference type="GO" id="GO:0006526">
    <property type="term" value="P:L-arginine biosynthetic process"/>
    <property type="evidence" value="ECO:0007669"/>
    <property type="project" value="UniProtKB-UniRule"/>
</dbReference>
<dbReference type="NCBIfam" id="NF003802">
    <property type="entry name" value="PRK05388.1"/>
    <property type="match status" value="1"/>
</dbReference>
<dbReference type="KEGG" id="uli:ETAA1_58200"/>
<dbReference type="InterPro" id="IPR002813">
    <property type="entry name" value="Arg_biosynth_ArgJ"/>
</dbReference>
<dbReference type="Gene3D" id="3.10.20.340">
    <property type="entry name" value="ArgJ beta chain, C-terminal domain"/>
    <property type="match status" value="1"/>
</dbReference>
<feature type="binding site" evidence="9">
    <location>
        <position position="175"/>
    </location>
    <ligand>
        <name>substrate</name>
    </ligand>
</feature>
<feature type="binding site" evidence="9">
    <location>
        <position position="396"/>
    </location>
    <ligand>
        <name>substrate</name>
    </ligand>
</feature>
<dbReference type="EC" id="2.3.1.35" evidence="9"/>
<dbReference type="SUPFAM" id="SSF56266">
    <property type="entry name" value="DmpA/ArgJ-like"/>
    <property type="match status" value="1"/>
</dbReference>
<dbReference type="Pfam" id="PF01960">
    <property type="entry name" value="ArgJ"/>
    <property type="match status" value="1"/>
</dbReference>
<keyword evidence="6 9" id="KW-0068">Autocatalytic cleavage</keyword>
<feature type="binding site" evidence="9">
    <location>
        <position position="149"/>
    </location>
    <ligand>
        <name>substrate</name>
    </ligand>
</feature>
<evidence type="ECO:0000256" key="6">
    <source>
        <dbReference type="ARBA" id="ARBA00022813"/>
    </source>
</evidence>
<dbReference type="AlphaFoldDB" id="A0A517Y226"/>
<evidence type="ECO:0000256" key="1">
    <source>
        <dbReference type="ARBA" id="ARBA00006774"/>
    </source>
</evidence>
<feature type="binding site" evidence="9">
    <location>
        <position position="391"/>
    </location>
    <ligand>
        <name>substrate</name>
    </ligand>
</feature>
<dbReference type="OrthoDB" id="9804242at2"/>
<name>A0A517Y226_9BACT</name>
<keyword evidence="7 9" id="KW-0012">Acyltransferase</keyword>
<dbReference type="Proteomes" id="UP000319576">
    <property type="component" value="Chromosome"/>
</dbReference>
<dbReference type="RefSeq" id="WP_145244030.1">
    <property type="nucleotide sequence ID" value="NZ_CP036273.1"/>
</dbReference>
<evidence type="ECO:0000256" key="7">
    <source>
        <dbReference type="ARBA" id="ARBA00023315"/>
    </source>
</evidence>
<feature type="chain" id="PRO_5023501919" description="Arginine biosynthesis bifunctional protein ArgJ beta chain" evidence="9">
    <location>
        <begin position="186"/>
        <end position="396"/>
    </location>
</feature>
<dbReference type="FunFam" id="3.60.70.12:FF:000001">
    <property type="entry name" value="Arginine biosynthesis bifunctional protein ArgJ, chloroplastic"/>
    <property type="match status" value="1"/>
</dbReference>
<feature type="site" description="Cleavage; by autolysis" evidence="9">
    <location>
        <begin position="185"/>
        <end position="186"/>
    </location>
</feature>
<comment type="subunit">
    <text evidence="2 9">Heterotetramer of two alpha and two beta chains.</text>
</comment>
<feature type="active site" description="Nucleophile" evidence="9">
    <location>
        <position position="186"/>
    </location>
</feature>
<dbReference type="Gene3D" id="3.60.70.12">
    <property type="entry name" value="L-amino peptidase D-ALA esterase/amidase"/>
    <property type="match status" value="1"/>
</dbReference>
<evidence type="ECO:0000256" key="5">
    <source>
        <dbReference type="ARBA" id="ARBA00022679"/>
    </source>
</evidence>
<dbReference type="NCBIfam" id="TIGR00120">
    <property type="entry name" value="ArgJ"/>
    <property type="match status" value="1"/>
</dbReference>
<dbReference type="EMBL" id="CP036273">
    <property type="protein sequence ID" value="QDU23812.1"/>
    <property type="molecule type" value="Genomic_DNA"/>
</dbReference>
<dbReference type="GO" id="GO:0004358">
    <property type="term" value="F:L-glutamate N-acetyltransferase activity, acting on acetyl-L-ornithine as donor"/>
    <property type="evidence" value="ECO:0007669"/>
    <property type="project" value="UniProtKB-UniRule"/>
</dbReference>
<evidence type="ECO:0000256" key="4">
    <source>
        <dbReference type="ARBA" id="ARBA00022605"/>
    </source>
</evidence>
<keyword evidence="9" id="KW-0963">Cytoplasm</keyword>
<dbReference type="HAMAP" id="MF_01106">
    <property type="entry name" value="ArgJ"/>
    <property type="match status" value="1"/>
</dbReference>
<evidence type="ECO:0000256" key="2">
    <source>
        <dbReference type="ARBA" id="ARBA00011475"/>
    </source>
</evidence>
<dbReference type="PANTHER" id="PTHR23100">
    <property type="entry name" value="ARGININE BIOSYNTHESIS BIFUNCTIONAL PROTEIN ARGJ"/>
    <property type="match status" value="1"/>
</dbReference>
<organism evidence="10 11">
    <name type="scientific">Urbifossiella limnaea</name>
    <dbReference type="NCBI Taxonomy" id="2528023"/>
    <lineage>
        <taxon>Bacteria</taxon>
        <taxon>Pseudomonadati</taxon>
        <taxon>Planctomycetota</taxon>
        <taxon>Planctomycetia</taxon>
        <taxon>Gemmatales</taxon>
        <taxon>Gemmataceae</taxon>
        <taxon>Urbifossiella</taxon>
    </lineage>
</organism>
<dbReference type="GO" id="GO:0005737">
    <property type="term" value="C:cytoplasm"/>
    <property type="evidence" value="ECO:0007669"/>
    <property type="project" value="UniProtKB-SubCell"/>
</dbReference>
<gene>
    <name evidence="9 10" type="primary">argJ</name>
    <name evidence="10" type="ORF">ETAA1_58200</name>
</gene>
<reference evidence="10 11" key="1">
    <citation type="submission" date="2019-02" db="EMBL/GenBank/DDBJ databases">
        <title>Deep-cultivation of Planctomycetes and their phenomic and genomic characterization uncovers novel biology.</title>
        <authorList>
            <person name="Wiegand S."/>
            <person name="Jogler M."/>
            <person name="Boedeker C."/>
            <person name="Pinto D."/>
            <person name="Vollmers J."/>
            <person name="Rivas-Marin E."/>
            <person name="Kohn T."/>
            <person name="Peeters S.H."/>
            <person name="Heuer A."/>
            <person name="Rast P."/>
            <person name="Oberbeckmann S."/>
            <person name="Bunk B."/>
            <person name="Jeske O."/>
            <person name="Meyerdierks A."/>
            <person name="Storesund J.E."/>
            <person name="Kallscheuer N."/>
            <person name="Luecker S."/>
            <person name="Lage O.M."/>
            <person name="Pohl T."/>
            <person name="Merkel B.J."/>
            <person name="Hornburger P."/>
            <person name="Mueller R.-W."/>
            <person name="Bruemmer F."/>
            <person name="Labrenz M."/>
            <person name="Spormann A.M."/>
            <person name="Op den Camp H."/>
            <person name="Overmann J."/>
            <person name="Amann R."/>
            <person name="Jetten M.S.M."/>
            <person name="Mascher T."/>
            <person name="Medema M.H."/>
            <person name="Devos D.P."/>
            <person name="Kaster A.-K."/>
            <person name="Ovreas L."/>
            <person name="Rohde M."/>
            <person name="Galperin M.Y."/>
            <person name="Jogler C."/>
        </authorList>
    </citation>
    <scope>NUCLEOTIDE SEQUENCE [LARGE SCALE GENOMIC DNA]</scope>
    <source>
        <strain evidence="10 11">ETA_A1</strain>
    </source>
</reference>